<evidence type="ECO:0000256" key="1">
    <source>
        <dbReference type="SAM" id="MobiDB-lite"/>
    </source>
</evidence>
<keyword evidence="3" id="KW-1185">Reference proteome</keyword>
<feature type="compositionally biased region" description="Polar residues" evidence="1">
    <location>
        <begin position="162"/>
        <end position="175"/>
    </location>
</feature>
<name>A0A0C3EUC6_PILCF</name>
<reference evidence="2 3" key="1">
    <citation type="submission" date="2014-04" db="EMBL/GenBank/DDBJ databases">
        <authorList>
            <consortium name="DOE Joint Genome Institute"/>
            <person name="Kuo A."/>
            <person name="Tarkka M."/>
            <person name="Buscot F."/>
            <person name="Kohler A."/>
            <person name="Nagy L.G."/>
            <person name="Floudas D."/>
            <person name="Copeland A."/>
            <person name="Barry K.W."/>
            <person name="Cichocki N."/>
            <person name="Veneault-Fourrey C."/>
            <person name="LaButti K."/>
            <person name="Lindquist E.A."/>
            <person name="Lipzen A."/>
            <person name="Lundell T."/>
            <person name="Morin E."/>
            <person name="Murat C."/>
            <person name="Sun H."/>
            <person name="Tunlid A."/>
            <person name="Henrissat B."/>
            <person name="Grigoriev I.V."/>
            <person name="Hibbett D.S."/>
            <person name="Martin F."/>
            <person name="Nordberg H.P."/>
            <person name="Cantor M.N."/>
            <person name="Hua S.X."/>
        </authorList>
    </citation>
    <scope>NUCLEOTIDE SEQUENCE [LARGE SCALE GENOMIC DNA]</scope>
    <source>
        <strain evidence="2 3">F 1598</strain>
    </source>
</reference>
<dbReference type="OrthoDB" id="3060861at2759"/>
<evidence type="ECO:0000313" key="3">
    <source>
        <dbReference type="Proteomes" id="UP000054166"/>
    </source>
</evidence>
<protein>
    <submittedName>
        <fullName evidence="2">Uncharacterized protein</fullName>
    </submittedName>
</protein>
<proteinExistence type="predicted"/>
<dbReference type="EMBL" id="KN833252">
    <property type="protein sequence ID" value="KIM71634.1"/>
    <property type="molecule type" value="Genomic_DNA"/>
</dbReference>
<accession>A0A0C3EUC6</accession>
<gene>
    <name evidence="2" type="ORF">PILCRDRAFT_751805</name>
</gene>
<dbReference type="HOGENOM" id="CLU_1152158_0_0_1"/>
<feature type="region of interest" description="Disordered" evidence="1">
    <location>
        <begin position="162"/>
        <end position="197"/>
    </location>
</feature>
<dbReference type="Proteomes" id="UP000054166">
    <property type="component" value="Unassembled WGS sequence"/>
</dbReference>
<dbReference type="AlphaFoldDB" id="A0A0C3EUC6"/>
<dbReference type="InParanoid" id="A0A0C3EUC6"/>
<sequence length="241" mass="25938">MFFDCRPQAPSRHCRRCPGAPLRSQCVHTKAGRSYLDTVPPSNTHFDGLNEEDNSSYSALINSENGTQLCLAHPENSNFLNGTPAMPGNNLSSTPQNFPQPSGSVIQPAHSFSFAIGSQSKGPSRNNIPAGTLINGEQVDQVSESIQAPSFAIDPQLELKGQSYSNTPTRASVNGEQVGEGSASTQSKSSKVDDRVRPTTYNPLYGFVEGAKRGNMDWNVLRTKTLRVAETDSKKAAACFS</sequence>
<organism evidence="2 3">
    <name type="scientific">Piloderma croceum (strain F 1598)</name>
    <dbReference type="NCBI Taxonomy" id="765440"/>
    <lineage>
        <taxon>Eukaryota</taxon>
        <taxon>Fungi</taxon>
        <taxon>Dikarya</taxon>
        <taxon>Basidiomycota</taxon>
        <taxon>Agaricomycotina</taxon>
        <taxon>Agaricomycetes</taxon>
        <taxon>Agaricomycetidae</taxon>
        <taxon>Atheliales</taxon>
        <taxon>Atheliaceae</taxon>
        <taxon>Piloderma</taxon>
    </lineage>
</organism>
<reference evidence="3" key="2">
    <citation type="submission" date="2015-01" db="EMBL/GenBank/DDBJ databases">
        <title>Evolutionary Origins and Diversification of the Mycorrhizal Mutualists.</title>
        <authorList>
            <consortium name="DOE Joint Genome Institute"/>
            <consortium name="Mycorrhizal Genomics Consortium"/>
            <person name="Kohler A."/>
            <person name="Kuo A."/>
            <person name="Nagy L.G."/>
            <person name="Floudas D."/>
            <person name="Copeland A."/>
            <person name="Barry K.W."/>
            <person name="Cichocki N."/>
            <person name="Veneault-Fourrey C."/>
            <person name="LaButti K."/>
            <person name="Lindquist E.A."/>
            <person name="Lipzen A."/>
            <person name="Lundell T."/>
            <person name="Morin E."/>
            <person name="Murat C."/>
            <person name="Riley R."/>
            <person name="Ohm R."/>
            <person name="Sun H."/>
            <person name="Tunlid A."/>
            <person name="Henrissat B."/>
            <person name="Grigoriev I.V."/>
            <person name="Hibbett D.S."/>
            <person name="Martin F."/>
        </authorList>
    </citation>
    <scope>NUCLEOTIDE SEQUENCE [LARGE SCALE GENOMIC DNA]</scope>
    <source>
        <strain evidence="3">F 1598</strain>
    </source>
</reference>
<evidence type="ECO:0000313" key="2">
    <source>
        <dbReference type="EMBL" id="KIM71634.1"/>
    </source>
</evidence>